<protein>
    <submittedName>
        <fullName evidence="5">Uncharacterized protein</fullName>
    </submittedName>
</protein>
<evidence type="ECO:0000256" key="2">
    <source>
        <dbReference type="ARBA" id="ARBA00022670"/>
    </source>
</evidence>
<evidence type="ECO:0000256" key="4">
    <source>
        <dbReference type="ARBA" id="ARBA00022807"/>
    </source>
</evidence>
<dbReference type="Pfam" id="PF01470">
    <property type="entry name" value="Peptidase_C15"/>
    <property type="match status" value="1"/>
</dbReference>
<keyword evidence="2" id="KW-0645">Protease</keyword>
<dbReference type="GO" id="GO:0006508">
    <property type="term" value="P:proteolysis"/>
    <property type="evidence" value="ECO:0007669"/>
    <property type="project" value="UniProtKB-KW"/>
</dbReference>
<gene>
    <name evidence="5" type="ORF">CBG52_04350</name>
</gene>
<dbReference type="EMBL" id="NIRM01000001">
    <property type="protein sequence ID" value="PHI10397.1"/>
    <property type="molecule type" value="Genomic_DNA"/>
</dbReference>
<sequence>MKLLRKFLNIFKDFRTLRHLVKLLNLLRRDNAQLWEVQGVRYLVEKKYKDKKSGFIHIPYLPEQVIGKADTPSMSLDNILKGITIAIETIFSVEDDIKKLGGSIC</sequence>
<reference evidence="5 6" key="1">
    <citation type="submission" date="2017-06" db="EMBL/GenBank/DDBJ databases">
        <title>Draft genome sequence of Fusobacterium nucleatum subsp. polymorphum KCOM 1267 (=ChDC F290).</title>
        <authorList>
            <person name="Kook J.-K."/>
            <person name="Park S.-N."/>
            <person name="Lim Y.K."/>
            <person name="Roh H."/>
        </authorList>
    </citation>
    <scope>NUCLEOTIDE SEQUENCE [LARGE SCALE GENOMIC DNA]</scope>
    <source>
        <strain evidence="6">KCOM 1267(ChDC F290)</strain>
    </source>
</reference>
<name>A0A2C6C0L8_FUSNP</name>
<evidence type="ECO:0000313" key="6">
    <source>
        <dbReference type="Proteomes" id="UP000221504"/>
    </source>
</evidence>
<dbReference type="Proteomes" id="UP000221504">
    <property type="component" value="Unassembled WGS sequence"/>
</dbReference>
<evidence type="ECO:0000256" key="3">
    <source>
        <dbReference type="ARBA" id="ARBA00022801"/>
    </source>
</evidence>
<comment type="caution">
    <text evidence="5">The sequence shown here is derived from an EMBL/GenBank/DDBJ whole genome shotgun (WGS) entry which is preliminary data.</text>
</comment>
<dbReference type="GO" id="GO:0008234">
    <property type="term" value="F:cysteine-type peptidase activity"/>
    <property type="evidence" value="ECO:0007669"/>
    <property type="project" value="UniProtKB-KW"/>
</dbReference>
<dbReference type="InterPro" id="IPR016125">
    <property type="entry name" value="Peptidase_C15-like"/>
</dbReference>
<comment type="similarity">
    <text evidence="1">Belongs to the peptidase C15 family.</text>
</comment>
<proteinExistence type="inferred from homology"/>
<dbReference type="Gene3D" id="3.40.630.20">
    <property type="entry name" value="Peptidase C15, pyroglutamyl peptidase I-like"/>
    <property type="match status" value="1"/>
</dbReference>
<evidence type="ECO:0000313" key="5">
    <source>
        <dbReference type="EMBL" id="PHI10397.1"/>
    </source>
</evidence>
<accession>A0A2C6C0L8</accession>
<evidence type="ECO:0000256" key="1">
    <source>
        <dbReference type="ARBA" id="ARBA00006641"/>
    </source>
</evidence>
<dbReference type="SUPFAM" id="SSF53182">
    <property type="entry name" value="Pyrrolidone carboxyl peptidase (pyroglutamate aminopeptidase)"/>
    <property type="match status" value="1"/>
</dbReference>
<keyword evidence="3" id="KW-0378">Hydrolase</keyword>
<dbReference type="AlphaFoldDB" id="A0A2C6C0L8"/>
<keyword evidence="4" id="KW-0788">Thiol protease</keyword>
<organism evidence="5 6">
    <name type="scientific">Fusobacterium nucleatum subsp. polymorphum</name>
    <name type="common">Fusobacterium polymorphum</name>
    <dbReference type="NCBI Taxonomy" id="76857"/>
    <lineage>
        <taxon>Bacteria</taxon>
        <taxon>Fusobacteriati</taxon>
        <taxon>Fusobacteriota</taxon>
        <taxon>Fusobacteriia</taxon>
        <taxon>Fusobacteriales</taxon>
        <taxon>Fusobacteriaceae</taxon>
        <taxon>Fusobacterium</taxon>
    </lineage>
</organism>
<dbReference type="InterPro" id="IPR036440">
    <property type="entry name" value="Peptidase_C15-like_sf"/>
</dbReference>